<sequence length="65" mass="6602">MIQQLALQSAGAGVGVFLGLLIGLTLRKRKGRTEGLLGNSVILTASAAGGLALVVMMAINYFANA</sequence>
<feature type="transmembrane region" description="Helical" evidence="1">
    <location>
        <begin position="6"/>
        <end position="24"/>
    </location>
</feature>
<organism evidence="2 3">
    <name type="scientific">Salipiger profundus</name>
    <dbReference type="NCBI Taxonomy" id="1229727"/>
    <lineage>
        <taxon>Bacteria</taxon>
        <taxon>Pseudomonadati</taxon>
        <taxon>Pseudomonadota</taxon>
        <taxon>Alphaproteobacteria</taxon>
        <taxon>Rhodobacterales</taxon>
        <taxon>Roseobacteraceae</taxon>
        <taxon>Salipiger</taxon>
    </lineage>
</organism>
<dbReference type="KEGG" id="tpro:Ga0080559_TMP4726"/>
<keyword evidence="1" id="KW-0472">Membrane</keyword>
<dbReference type="RefSeq" id="WP_076625055.1">
    <property type="nucleotide sequence ID" value="NZ_BMEW01000002.1"/>
</dbReference>
<reference evidence="2 3" key="1">
    <citation type="submission" date="2016-03" db="EMBL/GenBank/DDBJ databases">
        <title>Deep-sea bacteria in the southern Pacific.</title>
        <authorList>
            <person name="Tang K."/>
        </authorList>
    </citation>
    <scope>NUCLEOTIDE SEQUENCE [LARGE SCALE GENOMIC DNA]</scope>
    <source>
        <strain evidence="2 3">JLT2016</strain>
    </source>
</reference>
<accession>A0A1U7DBN7</accession>
<evidence type="ECO:0000313" key="3">
    <source>
        <dbReference type="Proteomes" id="UP000186559"/>
    </source>
</evidence>
<gene>
    <name evidence="2" type="ORF">Ga0080559_TMP4726</name>
</gene>
<evidence type="ECO:0000256" key="1">
    <source>
        <dbReference type="SAM" id="Phobius"/>
    </source>
</evidence>
<protein>
    <submittedName>
        <fullName evidence="2">Uncharacterized protein</fullName>
    </submittedName>
</protein>
<name>A0A1U7DBN7_9RHOB</name>
<proteinExistence type="predicted"/>
<keyword evidence="3" id="KW-1185">Reference proteome</keyword>
<feature type="transmembrane region" description="Helical" evidence="1">
    <location>
        <begin position="36"/>
        <end position="63"/>
    </location>
</feature>
<dbReference type="EMBL" id="CP014796">
    <property type="protein sequence ID" value="APX25522.1"/>
    <property type="molecule type" value="Genomic_DNA"/>
</dbReference>
<dbReference type="Proteomes" id="UP000186559">
    <property type="component" value="Chromosome"/>
</dbReference>
<evidence type="ECO:0000313" key="2">
    <source>
        <dbReference type="EMBL" id="APX25522.1"/>
    </source>
</evidence>
<keyword evidence="1" id="KW-0812">Transmembrane</keyword>
<dbReference type="AlphaFoldDB" id="A0A1U7DBN7"/>
<dbReference type="STRING" id="1229727.Ga0080559_TMP4726"/>
<keyword evidence="1" id="KW-1133">Transmembrane helix</keyword>